<evidence type="ECO:0000256" key="1">
    <source>
        <dbReference type="ARBA" id="ARBA00008106"/>
    </source>
</evidence>
<dbReference type="EMBL" id="JBANMG010000007">
    <property type="protein sequence ID" value="KAK6951048.1"/>
    <property type="molecule type" value="Genomic_DNA"/>
</dbReference>
<dbReference type="Proteomes" id="UP001369815">
    <property type="component" value="Unassembled WGS sequence"/>
</dbReference>
<comment type="caution">
    <text evidence="3">The sequence shown here is derived from an EMBL/GenBank/DDBJ whole genome shotgun (WGS) entry which is preliminary data.</text>
</comment>
<dbReference type="SFLD" id="SFLDG01129">
    <property type="entry name" value="C1.5:_HAD__Beta-PGM__Phosphata"/>
    <property type="match status" value="1"/>
</dbReference>
<dbReference type="GO" id="GO:0019120">
    <property type="term" value="F:hydrolase activity, acting on acid halide bonds, in C-halide compounds"/>
    <property type="evidence" value="ECO:0007669"/>
    <property type="project" value="InterPro"/>
</dbReference>
<evidence type="ECO:0000256" key="2">
    <source>
        <dbReference type="ARBA" id="ARBA00022801"/>
    </source>
</evidence>
<dbReference type="PANTHER" id="PTHR43316">
    <property type="entry name" value="HYDROLASE, HALOACID DELAHOGENASE-RELATED"/>
    <property type="match status" value="1"/>
</dbReference>
<gene>
    <name evidence="3" type="ORF">Daesc_007577</name>
</gene>
<dbReference type="GO" id="GO:0016791">
    <property type="term" value="F:phosphatase activity"/>
    <property type="evidence" value="ECO:0007669"/>
    <property type="project" value="UniProtKB-ARBA"/>
</dbReference>
<dbReference type="AlphaFoldDB" id="A0AAX6MED4"/>
<protein>
    <recommendedName>
        <fullName evidence="5">Haloacid dehalogenase</fullName>
    </recommendedName>
</protein>
<dbReference type="Pfam" id="PF00702">
    <property type="entry name" value="Hydrolase"/>
    <property type="match status" value="1"/>
</dbReference>
<dbReference type="PANTHER" id="PTHR43316:SF3">
    <property type="entry name" value="HALOACID DEHALOGENASE, TYPE II (AFU_ORTHOLOGUE AFUA_2G07750)-RELATED"/>
    <property type="match status" value="1"/>
</dbReference>
<evidence type="ECO:0000313" key="4">
    <source>
        <dbReference type="Proteomes" id="UP001369815"/>
    </source>
</evidence>
<dbReference type="InterPro" id="IPR006328">
    <property type="entry name" value="2-HAD"/>
</dbReference>
<keyword evidence="4" id="KW-1185">Reference proteome</keyword>
<dbReference type="NCBIfam" id="TIGR01493">
    <property type="entry name" value="HAD-SF-IA-v2"/>
    <property type="match status" value="1"/>
</dbReference>
<dbReference type="InterPro" id="IPR006439">
    <property type="entry name" value="HAD-SF_hydro_IA"/>
</dbReference>
<dbReference type="Gene3D" id="1.10.150.240">
    <property type="entry name" value="Putative phosphatase, domain 2"/>
    <property type="match status" value="1"/>
</dbReference>
<evidence type="ECO:0000313" key="3">
    <source>
        <dbReference type="EMBL" id="KAK6951048.1"/>
    </source>
</evidence>
<dbReference type="InterPro" id="IPR036412">
    <property type="entry name" value="HAD-like_sf"/>
</dbReference>
<sequence>MATSIPEALRNVKALTFDVFGTVVDYRSSVQQGLKKHAQEKMTSPTFGTLPEPSQARLKAMTDDDWATFTHEWRTTYYVFTRDFVPGKSEWKDVDTHFYDALRELLDKWGLAGIYTDDEVRSISQIWHKLKPWDDSAAGIQRLGTRLVTSTLSNGNHSILRDLNEYGGLGFRRIISTADFGAYKPHPSTYLGAANALGFRPEEVAMVAAHLGDLAGARSNGLRTIYVERPMEETWGVEEDRYKEARGWVDLWIAQGEGGFLEVAKRLGIPE</sequence>
<dbReference type="SUPFAM" id="SSF56784">
    <property type="entry name" value="HAD-like"/>
    <property type="match status" value="1"/>
</dbReference>
<evidence type="ECO:0008006" key="5">
    <source>
        <dbReference type="Google" id="ProtNLM"/>
    </source>
</evidence>
<dbReference type="Gene3D" id="3.40.50.1000">
    <property type="entry name" value="HAD superfamily/HAD-like"/>
    <property type="match status" value="1"/>
</dbReference>
<dbReference type="NCBIfam" id="TIGR01428">
    <property type="entry name" value="HAD_type_II"/>
    <property type="match status" value="1"/>
</dbReference>
<dbReference type="PRINTS" id="PR00413">
    <property type="entry name" value="HADHALOGNASE"/>
</dbReference>
<dbReference type="SFLD" id="SFLDS00003">
    <property type="entry name" value="Haloacid_Dehalogenase"/>
    <property type="match status" value="1"/>
</dbReference>
<organism evidence="3 4">
    <name type="scientific">Daldinia eschscholtzii</name>
    <dbReference type="NCBI Taxonomy" id="292717"/>
    <lineage>
        <taxon>Eukaryota</taxon>
        <taxon>Fungi</taxon>
        <taxon>Dikarya</taxon>
        <taxon>Ascomycota</taxon>
        <taxon>Pezizomycotina</taxon>
        <taxon>Sordariomycetes</taxon>
        <taxon>Xylariomycetidae</taxon>
        <taxon>Xylariales</taxon>
        <taxon>Hypoxylaceae</taxon>
        <taxon>Daldinia</taxon>
    </lineage>
</organism>
<dbReference type="InterPro" id="IPR023198">
    <property type="entry name" value="PGP-like_dom2"/>
</dbReference>
<proteinExistence type="inferred from homology"/>
<accession>A0AAX6MED4</accession>
<keyword evidence="2" id="KW-0378">Hydrolase</keyword>
<dbReference type="InterPro" id="IPR023214">
    <property type="entry name" value="HAD_sf"/>
</dbReference>
<comment type="similarity">
    <text evidence="1">Belongs to the HAD-like hydrolase superfamily. S-2-haloalkanoic acid dehalogenase family.</text>
</comment>
<dbReference type="InterPro" id="IPR051540">
    <property type="entry name" value="S-2-haloacid_dehalogenase"/>
</dbReference>
<name>A0AAX6MED4_9PEZI</name>
<reference evidence="3 4" key="1">
    <citation type="journal article" date="2024" name="Front Chem Biol">
        <title>Unveiling the potential of Daldinia eschscholtzii MFLUCC 19-0629 through bioactivity and bioinformatics studies for enhanced sustainable agriculture production.</title>
        <authorList>
            <person name="Brooks S."/>
            <person name="Weaver J.A."/>
            <person name="Klomchit A."/>
            <person name="Alharthi S.A."/>
            <person name="Onlamun T."/>
            <person name="Nurani R."/>
            <person name="Vong T.K."/>
            <person name="Alberti F."/>
            <person name="Greco C."/>
        </authorList>
    </citation>
    <scope>NUCLEOTIDE SEQUENCE [LARGE SCALE GENOMIC DNA]</scope>
    <source>
        <strain evidence="3">MFLUCC 19-0629</strain>
    </source>
</reference>